<dbReference type="OrthoDB" id="8420657at2"/>
<geneLocation type="plasmid" evidence="1 2">
    <name>unnamed</name>
</geneLocation>
<organism evidence="1 2">
    <name type="scientific">Rhizobium grahamii</name>
    <dbReference type="NCBI Taxonomy" id="1120045"/>
    <lineage>
        <taxon>Bacteria</taxon>
        <taxon>Pseudomonadati</taxon>
        <taxon>Pseudomonadota</taxon>
        <taxon>Alphaproteobacteria</taxon>
        <taxon>Hyphomicrobiales</taxon>
        <taxon>Rhizobiaceae</taxon>
        <taxon>Rhizobium/Agrobacterium group</taxon>
        <taxon>Rhizobium</taxon>
    </lineage>
</organism>
<dbReference type="RefSeq" id="WP_153272884.1">
    <property type="nucleotide sequence ID" value="NZ_CP043499.1"/>
</dbReference>
<evidence type="ECO:0000313" key="1">
    <source>
        <dbReference type="EMBL" id="QFY62903.1"/>
    </source>
</evidence>
<dbReference type="AlphaFoldDB" id="A0A5Q0CBV2"/>
<sequence>MNERNEAAGNGRKAAQRGLWRLMLKLPSSRGRLQILAATMPSLHDLFEAYEEASVALENMLKERDRSDCPLIVEYEQLCVDIEDDVIRYMLEKGSGGP</sequence>
<name>A0A5Q0CBV2_9HYPH</name>
<dbReference type="EMBL" id="CP043499">
    <property type="protein sequence ID" value="QFY62903.1"/>
    <property type="molecule type" value="Genomic_DNA"/>
</dbReference>
<protein>
    <recommendedName>
        <fullName evidence="3">Nodulation protein</fullName>
    </recommendedName>
</protein>
<accession>A0A5Q0CBV2</accession>
<dbReference type="KEGG" id="rgr:FZ934_21400"/>
<reference evidence="1 2" key="1">
    <citation type="submission" date="2019-08" db="EMBL/GenBank/DDBJ databases">
        <title>Prosopis cineraria nodule microbiome.</title>
        <authorList>
            <person name="Ali R."/>
            <person name="Chaluvadi S.R."/>
            <person name="Wang X."/>
        </authorList>
    </citation>
    <scope>NUCLEOTIDE SEQUENCE [LARGE SCALE GENOMIC DNA]</scope>
    <source>
        <strain evidence="1 2">BG7</strain>
        <plasmid evidence="1 2">unnamed</plasmid>
    </source>
</reference>
<proteinExistence type="predicted"/>
<evidence type="ECO:0008006" key="3">
    <source>
        <dbReference type="Google" id="ProtNLM"/>
    </source>
</evidence>
<keyword evidence="1" id="KW-0614">Plasmid</keyword>
<evidence type="ECO:0000313" key="2">
    <source>
        <dbReference type="Proteomes" id="UP000326881"/>
    </source>
</evidence>
<gene>
    <name evidence="1" type="ORF">FZ934_21400</name>
</gene>
<keyword evidence="2" id="KW-1185">Reference proteome</keyword>
<dbReference type="Proteomes" id="UP000326881">
    <property type="component" value="Plasmid unnamed"/>
</dbReference>